<dbReference type="GO" id="GO:0031145">
    <property type="term" value="P:anaphase-promoting complex-dependent catabolic process"/>
    <property type="evidence" value="ECO:0007669"/>
    <property type="project" value="TreeGrafter"/>
</dbReference>
<dbReference type="AlphaFoldDB" id="A0A7J7J3G6"/>
<name>A0A7J7J3G6_BUGNE</name>
<keyword evidence="3" id="KW-0677">Repeat</keyword>
<dbReference type="PANTHER" id="PTHR12827">
    <property type="entry name" value="MEIOTIC CHECKPOINT REGULATOR TSG24 FAMILY MEMBER"/>
    <property type="match status" value="1"/>
</dbReference>
<evidence type="ECO:0000256" key="5">
    <source>
        <dbReference type="ARBA" id="ARBA00023306"/>
    </source>
</evidence>
<dbReference type="InterPro" id="IPR011989">
    <property type="entry name" value="ARM-like"/>
</dbReference>
<dbReference type="GO" id="GO:0007091">
    <property type="term" value="P:metaphase/anaphase transition of mitotic cell cycle"/>
    <property type="evidence" value="ECO:0007669"/>
    <property type="project" value="TreeGrafter"/>
</dbReference>
<evidence type="ECO:0000259" key="6">
    <source>
        <dbReference type="Pfam" id="PF21282"/>
    </source>
</evidence>
<keyword evidence="4" id="KW-0498">Mitosis</keyword>
<evidence type="ECO:0000256" key="4">
    <source>
        <dbReference type="ARBA" id="ARBA00022776"/>
    </source>
</evidence>
<accession>A0A7J7J3G6</accession>
<dbReference type="GO" id="GO:0005680">
    <property type="term" value="C:anaphase-promoting complex"/>
    <property type="evidence" value="ECO:0007669"/>
    <property type="project" value="InterPro"/>
</dbReference>
<feature type="domain" description="Anaphase-promoting complex subunit 1 beta-sandwich" evidence="6">
    <location>
        <begin position="711"/>
        <end position="793"/>
    </location>
</feature>
<evidence type="ECO:0000313" key="7">
    <source>
        <dbReference type="EMBL" id="KAF6020665.1"/>
    </source>
</evidence>
<reference evidence="7" key="1">
    <citation type="submission" date="2020-06" db="EMBL/GenBank/DDBJ databases">
        <title>Draft genome of Bugula neritina, a colonial animal packing powerful symbionts and potential medicines.</title>
        <authorList>
            <person name="Rayko M."/>
        </authorList>
    </citation>
    <scope>NUCLEOTIDE SEQUENCE [LARGE SCALE GENOMIC DNA]</scope>
    <source>
        <strain evidence="7">Kwan_BN1</strain>
    </source>
</reference>
<dbReference type="EMBL" id="VXIV02003154">
    <property type="protein sequence ID" value="KAF6020665.1"/>
    <property type="molecule type" value="Genomic_DNA"/>
</dbReference>
<evidence type="ECO:0000256" key="1">
    <source>
        <dbReference type="ARBA" id="ARBA00010547"/>
    </source>
</evidence>
<dbReference type="Pfam" id="PF21282">
    <property type="entry name" value="APC1_3rd"/>
    <property type="match status" value="1"/>
</dbReference>
<keyword evidence="2" id="KW-0132">Cell division</keyword>
<organism evidence="7 8">
    <name type="scientific">Bugula neritina</name>
    <name type="common">Brown bryozoan</name>
    <name type="synonym">Sertularia neritina</name>
    <dbReference type="NCBI Taxonomy" id="10212"/>
    <lineage>
        <taxon>Eukaryota</taxon>
        <taxon>Metazoa</taxon>
        <taxon>Spiralia</taxon>
        <taxon>Lophotrochozoa</taxon>
        <taxon>Bryozoa</taxon>
        <taxon>Gymnolaemata</taxon>
        <taxon>Cheilostomatida</taxon>
        <taxon>Flustrina</taxon>
        <taxon>Buguloidea</taxon>
        <taxon>Bugulidae</taxon>
        <taxon>Bugula</taxon>
    </lineage>
</organism>
<protein>
    <submittedName>
        <fullName evidence="7">ANAPC1</fullName>
    </submittedName>
</protein>
<dbReference type="GO" id="GO:0060090">
    <property type="term" value="F:molecular adaptor activity"/>
    <property type="evidence" value="ECO:0007669"/>
    <property type="project" value="TreeGrafter"/>
</dbReference>
<gene>
    <name evidence="7" type="ORF">EB796_021035</name>
</gene>
<dbReference type="PANTHER" id="PTHR12827:SF3">
    <property type="entry name" value="ANAPHASE-PROMOTING COMPLEX SUBUNIT 1"/>
    <property type="match status" value="1"/>
</dbReference>
<keyword evidence="5" id="KW-0131">Cell cycle</keyword>
<evidence type="ECO:0000313" key="8">
    <source>
        <dbReference type="Proteomes" id="UP000593567"/>
    </source>
</evidence>
<evidence type="ECO:0000256" key="2">
    <source>
        <dbReference type="ARBA" id="ARBA00022618"/>
    </source>
</evidence>
<keyword evidence="8" id="KW-1185">Reference proteome</keyword>
<dbReference type="InterPro" id="IPR048971">
    <property type="entry name" value="Apc1_3rd"/>
</dbReference>
<dbReference type="InterPro" id="IPR024990">
    <property type="entry name" value="Apc1"/>
</dbReference>
<dbReference type="Proteomes" id="UP000593567">
    <property type="component" value="Unassembled WGS sequence"/>
</dbReference>
<dbReference type="GO" id="GO:0070979">
    <property type="term" value="P:protein K11-linked ubiquitination"/>
    <property type="evidence" value="ECO:0007669"/>
    <property type="project" value="TreeGrafter"/>
</dbReference>
<dbReference type="OrthoDB" id="26401at2759"/>
<evidence type="ECO:0000256" key="3">
    <source>
        <dbReference type="ARBA" id="ARBA00022737"/>
    </source>
</evidence>
<comment type="caution">
    <text evidence="7">The sequence shown here is derived from an EMBL/GenBank/DDBJ whole genome shotgun (WGS) entry which is preliminary data.</text>
</comment>
<comment type="similarity">
    <text evidence="1">Belongs to the APC1 family.</text>
</comment>
<dbReference type="Gene3D" id="1.25.10.10">
    <property type="entry name" value="Leucine-rich Repeat Variant"/>
    <property type="match status" value="2"/>
</dbReference>
<sequence length="997" mass="110810">MMLLYMCQQGVDQFLLDSLPFAYSLVLYEVIYKCQANAKVTWPCAALKLINRLDMAALADPKLLPVTRHPVRKSAPSQDESTQLLIHQASATSKLRQLSGMEVLDEQVLKMRWGCDLRVEEVKRCLISSQPAKITLQQKPETSDHHFIELKQRHLLAICQRTMALPVGRGMMSLKSHKLVLTESLHIPVLCLSGKSYPTQSSVELSNDTQSHSASRLSIWPAFHNGVAAGLCVDDTAEVDTAWILFNKPKVAEMDELNLVSEHAGFLMALGLNGHLKNLARLSLHDYMIKGHEMTAVGILLGISASMRGTMDVSTARLLTIHTPALLPASTTHLDIAHSTKIAALVGLGLLYQFSSHRLIAGVLLHEIYHPPEVGSKNVTNDRESYSLAAGLALGMVLMGKGDNMIGLHDLNITNHLCLLINGGHKSSEMFKDGSIPSSHASNGQVYEGEMINIDVTSVGATLALGLTYFNTKSQAVYDWLKLPQTQYILETIRPDFLQIRVISLSLIMWETVLPTDQWLLGYLPDVVAKYAFKRPSQQVSSSVDYETHSQAYCYIVSGACMSIGLKFAGTWNKSAYKTLLSYTEKFLEISQKPSLVDQSGKHVLENALCTCLLSVAMVMSGSGDLQIIRICRYLRTRIGIPLATYGSHMAVHMALALLFLGSGRYTLSCKPDTLPLLLSAFFPKFPIHSNDNRYHLQALRHLYAQAAEPRLIFPIDVDTGEPCYVPLQVTLSATEDYNRFSYVTCAPTIMPQIDGIERIEICDQRHWPIVLTSQDQCIRMTLGGRSGLAVKRKYGHLTYSEDPNGVVGAMIRTMPFRHYSPLTSHSHSKLTQMQHNFLNMAKESDENPFIYLAMRDAVSRERPELLSLYYKIYEATSSIGGGSCVDFQQLFFLNIYKRVSTDCVVSKDLVDLANKKLQRKIRFWFSGPENLDHLKELLDYTLTGKQPTSSTLLNFLAFYSDISPGCLGSHSGLSVALFITKLHLSAAVAQQLMAAL</sequence>
<dbReference type="GO" id="GO:0051301">
    <property type="term" value="P:cell division"/>
    <property type="evidence" value="ECO:0007669"/>
    <property type="project" value="UniProtKB-KW"/>
</dbReference>
<proteinExistence type="inferred from homology"/>